<feature type="domain" description="PDZ" evidence="6">
    <location>
        <begin position="946"/>
        <end position="1019"/>
    </location>
</feature>
<feature type="region of interest" description="Disordered" evidence="4">
    <location>
        <begin position="165"/>
        <end position="197"/>
    </location>
</feature>
<dbReference type="CDD" id="cd06793">
    <property type="entry name" value="PDZ2_APBA1_3-like"/>
    <property type="match status" value="1"/>
</dbReference>
<feature type="compositionally biased region" description="Polar residues" evidence="4">
    <location>
        <begin position="173"/>
        <end position="186"/>
    </location>
</feature>
<dbReference type="Gene3D" id="2.30.42.10">
    <property type="match status" value="2"/>
</dbReference>
<reference evidence="7" key="1">
    <citation type="journal article" date="2013" name="Genetics">
        <title>The draft genome and transcriptome of Panagrellus redivivus are shaped by the harsh demands of a free-living lifestyle.</title>
        <authorList>
            <person name="Srinivasan J."/>
            <person name="Dillman A.R."/>
            <person name="Macchietto M.G."/>
            <person name="Heikkinen L."/>
            <person name="Lakso M."/>
            <person name="Fracchia K.M."/>
            <person name="Antoshechkin I."/>
            <person name="Mortazavi A."/>
            <person name="Wong G."/>
            <person name="Sternberg P.W."/>
        </authorList>
    </citation>
    <scope>NUCLEOTIDE SEQUENCE [LARGE SCALE GENOMIC DNA]</scope>
    <source>
        <strain evidence="7">MT8872</strain>
    </source>
</reference>
<dbReference type="SMART" id="SM00228">
    <property type="entry name" value="PDZ"/>
    <property type="match status" value="2"/>
</dbReference>
<dbReference type="Proteomes" id="UP000492821">
    <property type="component" value="Unassembled WGS sequence"/>
</dbReference>
<protein>
    <submittedName>
        <fullName evidence="8">PDZ domain-containing protein</fullName>
    </submittedName>
</protein>
<evidence type="ECO:0000256" key="1">
    <source>
        <dbReference type="ARBA" id="ARBA00022448"/>
    </source>
</evidence>
<dbReference type="PROSITE" id="PS01179">
    <property type="entry name" value="PID"/>
    <property type="match status" value="1"/>
</dbReference>
<reference evidence="8" key="2">
    <citation type="submission" date="2020-10" db="UniProtKB">
        <authorList>
            <consortium name="WormBaseParasite"/>
        </authorList>
    </citation>
    <scope>IDENTIFICATION</scope>
</reference>
<feature type="compositionally biased region" description="Pro residues" evidence="4">
    <location>
        <begin position="509"/>
        <end position="522"/>
    </location>
</feature>
<dbReference type="Pfam" id="PF00640">
    <property type="entry name" value="PID"/>
    <property type="match status" value="1"/>
</dbReference>
<feature type="compositionally biased region" description="Low complexity" evidence="4">
    <location>
        <begin position="597"/>
        <end position="618"/>
    </location>
</feature>
<keyword evidence="7" id="KW-1185">Reference proteome</keyword>
<dbReference type="GO" id="GO:0007268">
    <property type="term" value="P:chemical synaptic transmission"/>
    <property type="evidence" value="ECO:0007669"/>
    <property type="project" value="TreeGrafter"/>
</dbReference>
<dbReference type="CDD" id="cd01208">
    <property type="entry name" value="PTB_X11"/>
    <property type="match status" value="1"/>
</dbReference>
<dbReference type="InterPro" id="IPR036034">
    <property type="entry name" value="PDZ_sf"/>
</dbReference>
<keyword evidence="3" id="KW-0677">Repeat</keyword>
<feature type="region of interest" description="Disordered" evidence="4">
    <location>
        <begin position="411"/>
        <end position="455"/>
    </location>
</feature>
<dbReference type="SUPFAM" id="SSF50156">
    <property type="entry name" value="PDZ domain-like"/>
    <property type="match status" value="2"/>
</dbReference>
<dbReference type="InterPro" id="IPR051230">
    <property type="entry name" value="APP-Binding"/>
</dbReference>
<feature type="region of interest" description="Disordered" evidence="4">
    <location>
        <begin position="679"/>
        <end position="710"/>
    </location>
</feature>
<evidence type="ECO:0000256" key="4">
    <source>
        <dbReference type="SAM" id="MobiDB-lite"/>
    </source>
</evidence>
<name>A0A7E4ZTM8_PANRE</name>
<dbReference type="PANTHER" id="PTHR12345:SF16">
    <property type="entry name" value="X11L, ISOFORM F-RELATED"/>
    <property type="match status" value="1"/>
</dbReference>
<feature type="region of interest" description="Disordered" evidence="4">
    <location>
        <begin position="1"/>
        <end position="52"/>
    </location>
</feature>
<dbReference type="FunFam" id="2.30.42.10:FF:000007">
    <property type="entry name" value="Amyloid beta A4 protein-binding family A member"/>
    <property type="match status" value="1"/>
</dbReference>
<organism evidence="7 8">
    <name type="scientific">Panagrellus redivivus</name>
    <name type="common">Microworm</name>
    <dbReference type="NCBI Taxonomy" id="6233"/>
    <lineage>
        <taxon>Eukaryota</taxon>
        <taxon>Metazoa</taxon>
        <taxon>Ecdysozoa</taxon>
        <taxon>Nematoda</taxon>
        <taxon>Chromadorea</taxon>
        <taxon>Rhabditida</taxon>
        <taxon>Tylenchina</taxon>
        <taxon>Panagrolaimomorpha</taxon>
        <taxon>Panagrolaimoidea</taxon>
        <taxon>Panagrolaimidae</taxon>
        <taxon>Panagrellus</taxon>
    </lineage>
</organism>
<sequence length="1127" mass="118809">MTAHLQHARPSDAAMESPVANASSSDAVGGGPDVQGRPLMAPSSSNSVPSPAPPLFANPFLAPFLPQGTSVNPDQSAMAARQQHLQQLAAAAAAQSSSVSPNGEPPVPDYRVNPFSGGLFVSPNQYQEFMQQYFHGLMAQAAANQVTSPSTSVFGSSANLEAMATSPRRENYANGTTNGPSDTQGPSPSPPLAVNDPASAVLSGLATLNLGQLNLGSPTTAPTPPIPMMGTAGANPTTSRQSTPSKVSTASASVGIASGASTNCSSSPSPSFGLMNGVANDQEKDAAMATPEQPATSEVKPADATPEAPEIPAESAKEATPAPSTTQNASGDSSETDEKPKRKFDARADELFRKQMNEIEQEINRRIQNRHVRKLNEEELSQLLNETGYTSYVEAGKPTQSVSEQMGHLIRDPSPPPAAPKNPTLNQLRSSFSPPDKVLGAEDFEPTPVASSSTQPMPSYMFPFGNVQMAQPPAEPANAPFIMGGNSTMTSVAPAQTQAAAASTYIPGLDPPPAPAPQPAPAAPASASNVLPNPNEITPEMAAMLLKQIQQTNPQLLSSLGLVPASSTASAPKEPSIEAFRLPAPPTVQAPSRRLQAAAAAASASAATTSTEPSASASIPDAAGGWQQLNHSAPTGTSASTTGLNGGTTTGLDNNKENATGQEPIWVMRDSYLKRLQREEQRSKEAANGVASGSGGALNGTPADDDEEETDKLLNKDHNADIEEQIRSSAAAKKPSAAKKEVMVHEPAVLIEGVLFRARYLGSTQLTCDGRPTKSSRMAQAQEAVARVKAPEGEIQPSTEIDLFISTEKIMVLNTDLQRISETDVRQDILMDHALRSISYIADIGDVVVLMARRMPNSGSSSSDSEDCEIRRTPRVVCHVFESDEASFIAQSIGQAFQVAYVEFLRANGIDDPAYLREIDYQEVLNSQELLGEELDLFAKKETQKDVVVRKRVGEPLGLVVVESGWGSMLPTVVIAAMEPGAPATRSNEINIGDQIIAINGISLVGLPLAKAQQNIKNAKVCTAVRLTVVSTPPVVEVRIKRPDTKYQLGFSVQNGVICSLLRGGIAERGGIRVGHRIIEINHKSAVNIPHEKIVNMLATATGEIHMKTMPTSMYRLLTGQEVPTYI</sequence>
<dbReference type="GO" id="GO:0005886">
    <property type="term" value="C:plasma membrane"/>
    <property type="evidence" value="ECO:0007669"/>
    <property type="project" value="TreeGrafter"/>
</dbReference>
<feature type="domain" description="PID" evidence="5">
    <location>
        <begin position="753"/>
        <end position="933"/>
    </location>
</feature>
<dbReference type="GO" id="GO:0005737">
    <property type="term" value="C:cytoplasm"/>
    <property type="evidence" value="ECO:0007669"/>
    <property type="project" value="TreeGrafter"/>
</dbReference>
<feature type="region of interest" description="Disordered" evidence="4">
    <location>
        <begin position="587"/>
        <end position="664"/>
    </location>
</feature>
<feature type="compositionally biased region" description="Low complexity" evidence="4">
    <location>
        <begin position="632"/>
        <end position="643"/>
    </location>
</feature>
<dbReference type="Pfam" id="PF00595">
    <property type="entry name" value="PDZ"/>
    <property type="match status" value="2"/>
</dbReference>
<feature type="compositionally biased region" description="Polar residues" evidence="4">
    <location>
        <begin position="234"/>
        <end position="246"/>
    </location>
</feature>
<dbReference type="SMART" id="SM00462">
    <property type="entry name" value="PTB"/>
    <property type="match status" value="1"/>
</dbReference>
<dbReference type="Gene3D" id="2.30.29.30">
    <property type="entry name" value="Pleckstrin-homology domain (PH domain)/Phosphotyrosine-binding domain (PTB)"/>
    <property type="match status" value="1"/>
</dbReference>
<proteinExistence type="predicted"/>
<evidence type="ECO:0000313" key="8">
    <source>
        <dbReference type="WBParaSite" id="Pan_g16583.t1"/>
    </source>
</evidence>
<feature type="region of interest" description="Disordered" evidence="4">
    <location>
        <begin position="285"/>
        <end position="343"/>
    </location>
</feature>
<evidence type="ECO:0000256" key="3">
    <source>
        <dbReference type="ARBA" id="ARBA00022737"/>
    </source>
</evidence>
<dbReference type="AlphaFoldDB" id="A0A7E4ZTM8"/>
<dbReference type="InterPro" id="IPR001478">
    <property type="entry name" value="PDZ"/>
</dbReference>
<dbReference type="PANTHER" id="PTHR12345">
    <property type="entry name" value="SYNTENIN RELATED"/>
    <property type="match status" value="1"/>
</dbReference>
<feature type="compositionally biased region" description="Polar residues" evidence="4">
    <location>
        <begin position="424"/>
        <end position="433"/>
    </location>
</feature>
<dbReference type="InterPro" id="IPR006020">
    <property type="entry name" value="PTB/PI_dom"/>
</dbReference>
<dbReference type="SUPFAM" id="SSF50729">
    <property type="entry name" value="PH domain-like"/>
    <property type="match status" value="1"/>
</dbReference>
<dbReference type="PROSITE" id="PS50106">
    <property type="entry name" value="PDZ"/>
    <property type="match status" value="2"/>
</dbReference>
<dbReference type="GO" id="GO:0043197">
    <property type="term" value="C:dendritic spine"/>
    <property type="evidence" value="ECO:0007669"/>
    <property type="project" value="TreeGrafter"/>
</dbReference>
<dbReference type="InterPro" id="IPR011993">
    <property type="entry name" value="PH-like_dom_sf"/>
</dbReference>
<dbReference type="FunFam" id="2.30.29.30:FF:000207">
    <property type="entry name" value="Protein CBR-LIN-10, isoform a"/>
    <property type="match status" value="1"/>
</dbReference>
<evidence type="ECO:0000256" key="2">
    <source>
        <dbReference type="ARBA" id="ARBA00022553"/>
    </source>
</evidence>
<feature type="compositionally biased region" description="Polar residues" evidence="4">
    <location>
        <begin position="322"/>
        <end position="333"/>
    </location>
</feature>
<keyword evidence="1" id="KW-0813">Transport</keyword>
<evidence type="ECO:0000313" key="7">
    <source>
        <dbReference type="Proteomes" id="UP000492821"/>
    </source>
</evidence>
<feature type="domain" description="PDZ" evidence="6">
    <location>
        <begin position="1037"/>
        <end position="1113"/>
    </location>
</feature>
<accession>A0A7E4ZTM8</accession>
<evidence type="ECO:0000259" key="6">
    <source>
        <dbReference type="PROSITE" id="PS50106"/>
    </source>
</evidence>
<evidence type="ECO:0000259" key="5">
    <source>
        <dbReference type="PROSITE" id="PS01179"/>
    </source>
</evidence>
<feature type="region of interest" description="Disordered" evidence="4">
    <location>
        <begin position="215"/>
        <end position="250"/>
    </location>
</feature>
<keyword evidence="2" id="KW-0597">Phosphoprotein</keyword>
<feature type="region of interest" description="Disordered" evidence="4">
    <location>
        <begin position="505"/>
        <end position="535"/>
    </location>
</feature>
<dbReference type="WBParaSite" id="Pan_g16583.t1">
    <property type="protein sequence ID" value="Pan_g16583.t1"/>
    <property type="gene ID" value="Pan_g16583"/>
</dbReference>
<dbReference type="CDD" id="cd06720">
    <property type="entry name" value="PDZ1_APBA1_3-like"/>
    <property type="match status" value="1"/>
</dbReference>